<keyword evidence="6" id="KW-1185">Reference proteome</keyword>
<comment type="similarity">
    <text evidence="3">Belongs to the actin family.</text>
</comment>
<dbReference type="EMBL" id="LFIW01001200">
    <property type="protein sequence ID" value="KZL83207.1"/>
    <property type="molecule type" value="Genomic_DNA"/>
</dbReference>
<organism evidence="5 6">
    <name type="scientific">Colletotrichum incanum</name>
    <name type="common">Soybean anthracnose fungus</name>
    <dbReference type="NCBI Taxonomy" id="1573173"/>
    <lineage>
        <taxon>Eukaryota</taxon>
        <taxon>Fungi</taxon>
        <taxon>Dikarya</taxon>
        <taxon>Ascomycota</taxon>
        <taxon>Pezizomycotina</taxon>
        <taxon>Sordariomycetes</taxon>
        <taxon>Hypocreomycetidae</taxon>
        <taxon>Glomerellales</taxon>
        <taxon>Glomerellaceae</taxon>
        <taxon>Colletotrichum</taxon>
        <taxon>Colletotrichum spaethianum species complex</taxon>
    </lineage>
</organism>
<dbReference type="AlphaFoldDB" id="A0A167CZ23"/>
<dbReference type="CDD" id="cd10169">
    <property type="entry name" value="ASKHA_NBD_actin-like"/>
    <property type="match status" value="1"/>
</dbReference>
<dbReference type="Gene3D" id="1.20.1250.20">
    <property type="entry name" value="MFS general substrate transporter like domains"/>
    <property type="match status" value="2"/>
</dbReference>
<dbReference type="PANTHER" id="PTHR11360:SF234">
    <property type="entry name" value="MFS-TYPE TRANSPORTER DBAD-RELATED"/>
    <property type="match status" value="1"/>
</dbReference>
<proteinExistence type="inferred from homology"/>
<dbReference type="Pfam" id="PF00022">
    <property type="entry name" value="Actin"/>
    <property type="match status" value="1"/>
</dbReference>
<protein>
    <submittedName>
        <fullName evidence="5">Major facilitator superfamily transporter</fullName>
    </submittedName>
</protein>
<sequence length="570" mass="62619">LASGPRKLDPLRQYMGALQLFRRFQAYYSNELLPDINPSTIAWIGSIQIFLMMLIGVCAGWLLDAGYLRFILICGTIMTSLGLFMLSLCTQYWQILLAQAFCVGTGSGLLGLTCVAVIPLYFRRRRMVATGIAATGSSLAGIVYPIMERRLIASIGFPWAVRVFAFIVTGSLLICIAIMRLRPNLKRRGALFRLKHFQDTPYITFCIAFALMIGSVYVPFFYVDAYAIRLGVDPDTSFYLLSAMNAASLFGRLAPNWLADKYGGMTVMLPCCIGSATVLFLFRFAHDLPGLIAISIIYGFISGGMVSLPPATIANLTDDLSEYGTRMGMGYTIASIGALIGNPIGGAAQRPQGDGVADVQREFQGTREVRSVLLCIMELPTIVIDNGSGFMKAGFGGNQIPSTILHRARQPIEAGGYVANWEDAENVWKHVFSELGASVPLSQPILMTEPTYAPNGQRQRPLSHIFECLSAPAYYTTLPALLPTYAANLPTALVVDSGFASTITVPVYEHIPIRYHARRNDISGQTIDNWLQLTLMRELGLELQSVNVWEDVIRLLKLNSVELQAISKRS</sequence>
<keyword evidence="4" id="KW-0812">Transmembrane</keyword>
<dbReference type="PANTHER" id="PTHR11360">
    <property type="entry name" value="MONOCARBOXYLATE TRANSPORTER"/>
    <property type="match status" value="1"/>
</dbReference>
<keyword evidence="4" id="KW-1133">Transmembrane helix</keyword>
<dbReference type="Proteomes" id="UP000076584">
    <property type="component" value="Unassembled WGS sequence"/>
</dbReference>
<feature type="transmembrane region" description="Helical" evidence="4">
    <location>
        <begin position="70"/>
        <end position="88"/>
    </location>
</feature>
<evidence type="ECO:0000256" key="4">
    <source>
        <dbReference type="SAM" id="Phobius"/>
    </source>
</evidence>
<dbReference type="Pfam" id="PF07690">
    <property type="entry name" value="MFS_1"/>
    <property type="match status" value="1"/>
</dbReference>
<dbReference type="InterPro" id="IPR011701">
    <property type="entry name" value="MFS"/>
</dbReference>
<accession>A0A167CZ23</accession>
<feature type="transmembrane region" description="Helical" evidence="4">
    <location>
        <begin position="262"/>
        <end position="282"/>
    </location>
</feature>
<dbReference type="GO" id="GO:0016020">
    <property type="term" value="C:membrane"/>
    <property type="evidence" value="ECO:0007669"/>
    <property type="project" value="UniProtKB-SubCell"/>
</dbReference>
<evidence type="ECO:0000256" key="1">
    <source>
        <dbReference type="ARBA" id="ARBA00004141"/>
    </source>
</evidence>
<name>A0A167CZ23_COLIC</name>
<dbReference type="SMART" id="SM00268">
    <property type="entry name" value="ACTIN"/>
    <property type="match status" value="1"/>
</dbReference>
<feature type="transmembrane region" description="Helical" evidence="4">
    <location>
        <begin position="288"/>
        <end position="308"/>
    </location>
</feature>
<dbReference type="InterPro" id="IPR036259">
    <property type="entry name" value="MFS_trans_sf"/>
</dbReference>
<comment type="subcellular location">
    <subcellularLocation>
        <location evidence="1">Membrane</location>
        <topology evidence="1">Multi-pass membrane protein</topology>
    </subcellularLocation>
</comment>
<feature type="transmembrane region" description="Helical" evidence="4">
    <location>
        <begin position="128"/>
        <end position="147"/>
    </location>
</feature>
<reference evidence="5 6" key="1">
    <citation type="submission" date="2015-06" db="EMBL/GenBank/DDBJ databases">
        <title>Survival trade-offs in plant roots during colonization by closely related pathogenic and mutualistic fungi.</title>
        <authorList>
            <person name="Hacquard S."/>
            <person name="Kracher B."/>
            <person name="Hiruma K."/>
            <person name="Weinman A."/>
            <person name="Muench P."/>
            <person name="Garrido Oter R."/>
            <person name="Ver Loren van Themaat E."/>
            <person name="Dallerey J.-F."/>
            <person name="Damm U."/>
            <person name="Henrissat B."/>
            <person name="Lespinet O."/>
            <person name="Thon M."/>
            <person name="Kemen E."/>
            <person name="McHardy A.C."/>
            <person name="Schulze-Lefert P."/>
            <person name="O'Connell R.J."/>
        </authorList>
    </citation>
    <scope>NUCLEOTIDE SEQUENCE [LARGE SCALE GENOMIC DNA]</scope>
    <source>
        <strain evidence="5 6">MAFF 238704</strain>
    </source>
</reference>
<dbReference type="Gene3D" id="3.30.420.40">
    <property type="match status" value="3"/>
</dbReference>
<feature type="non-terminal residue" evidence="5">
    <location>
        <position position="1"/>
    </location>
</feature>
<dbReference type="SUPFAM" id="SSF103473">
    <property type="entry name" value="MFS general substrate transporter"/>
    <property type="match status" value="1"/>
</dbReference>
<evidence type="ECO:0000256" key="2">
    <source>
        <dbReference type="ARBA" id="ARBA00006727"/>
    </source>
</evidence>
<feature type="transmembrane region" description="Helical" evidence="4">
    <location>
        <begin position="159"/>
        <end position="181"/>
    </location>
</feature>
<feature type="transmembrane region" description="Helical" evidence="4">
    <location>
        <begin position="94"/>
        <end position="121"/>
    </location>
</feature>
<dbReference type="InterPro" id="IPR050327">
    <property type="entry name" value="Proton-linked_MCT"/>
</dbReference>
<comment type="caution">
    <text evidence="5">The sequence shown here is derived from an EMBL/GenBank/DDBJ whole genome shotgun (WGS) entry which is preliminary data.</text>
</comment>
<evidence type="ECO:0000313" key="6">
    <source>
        <dbReference type="Proteomes" id="UP000076584"/>
    </source>
</evidence>
<gene>
    <name evidence="5" type="ORF">CI238_04542</name>
</gene>
<dbReference type="InterPro" id="IPR004000">
    <property type="entry name" value="Actin"/>
</dbReference>
<feature type="transmembrane region" description="Helical" evidence="4">
    <location>
        <begin position="41"/>
        <end position="63"/>
    </location>
</feature>
<keyword evidence="4" id="KW-0472">Membrane</keyword>
<feature type="transmembrane region" description="Helical" evidence="4">
    <location>
        <begin position="202"/>
        <end position="222"/>
    </location>
</feature>
<comment type="similarity">
    <text evidence="2">Belongs to the major facilitator superfamily. Monocarboxylate porter (TC 2.A.1.13) family.</text>
</comment>
<dbReference type="GO" id="GO:0022857">
    <property type="term" value="F:transmembrane transporter activity"/>
    <property type="evidence" value="ECO:0007669"/>
    <property type="project" value="InterPro"/>
</dbReference>
<dbReference type="InterPro" id="IPR043129">
    <property type="entry name" value="ATPase_NBD"/>
</dbReference>
<dbReference type="Gene3D" id="3.90.640.10">
    <property type="entry name" value="Actin, Chain A, domain 4"/>
    <property type="match status" value="1"/>
</dbReference>
<dbReference type="SUPFAM" id="SSF53067">
    <property type="entry name" value="Actin-like ATPase domain"/>
    <property type="match status" value="2"/>
</dbReference>
<evidence type="ECO:0000313" key="5">
    <source>
        <dbReference type="EMBL" id="KZL83207.1"/>
    </source>
</evidence>
<evidence type="ECO:0000256" key="3">
    <source>
        <dbReference type="RuleBase" id="RU000487"/>
    </source>
</evidence>